<dbReference type="CDD" id="cd06222">
    <property type="entry name" value="RNase_H_like"/>
    <property type="match status" value="1"/>
</dbReference>
<dbReference type="GO" id="GO:0003676">
    <property type="term" value="F:nucleic acid binding"/>
    <property type="evidence" value="ECO:0007669"/>
    <property type="project" value="InterPro"/>
</dbReference>
<feature type="domain" description="RNase H type-1" evidence="1">
    <location>
        <begin position="2"/>
        <end position="70"/>
    </location>
</feature>
<dbReference type="Gene3D" id="3.30.420.10">
    <property type="entry name" value="Ribonuclease H-like superfamily/Ribonuclease H"/>
    <property type="match status" value="1"/>
</dbReference>
<evidence type="ECO:0000259" key="1">
    <source>
        <dbReference type="Pfam" id="PF13456"/>
    </source>
</evidence>
<reference evidence="2" key="1">
    <citation type="submission" date="2019-12" db="EMBL/GenBank/DDBJ databases">
        <title>Genome sequencing and annotation of Brassica cretica.</title>
        <authorList>
            <person name="Studholme D.J."/>
            <person name="Sarris P.F."/>
        </authorList>
    </citation>
    <scope>NUCLEOTIDE SEQUENCE</scope>
    <source>
        <strain evidence="2">PFS-001/15</strain>
        <tissue evidence="2">Leaf</tissue>
    </source>
</reference>
<protein>
    <recommendedName>
        <fullName evidence="1">RNase H type-1 domain-containing protein</fullName>
    </recommendedName>
</protein>
<name>A0A8S9H4K0_BRACR</name>
<evidence type="ECO:0000313" key="3">
    <source>
        <dbReference type="Proteomes" id="UP000712281"/>
    </source>
</evidence>
<dbReference type="InterPro" id="IPR012337">
    <property type="entry name" value="RNaseH-like_sf"/>
</dbReference>
<gene>
    <name evidence="2" type="ORF">F2Q68_00036136</name>
</gene>
<dbReference type="GO" id="GO:0004523">
    <property type="term" value="F:RNA-DNA hybrid ribonuclease activity"/>
    <property type="evidence" value="ECO:0007669"/>
    <property type="project" value="InterPro"/>
</dbReference>
<sequence length="76" mass="8473">MAATLELSKLKVSSDNSTLIAAINNKHHMKEIVGIVRDIQEIISSEFDSITFFHILRKNNEEADLLAKHALRAASL</sequence>
<comment type="caution">
    <text evidence="2">The sequence shown here is derived from an EMBL/GenBank/DDBJ whole genome shotgun (WGS) entry which is preliminary data.</text>
</comment>
<evidence type="ECO:0000313" key="2">
    <source>
        <dbReference type="EMBL" id="KAF2552026.1"/>
    </source>
</evidence>
<accession>A0A8S9H4K0</accession>
<dbReference type="EMBL" id="QGKW02001988">
    <property type="protein sequence ID" value="KAF2552026.1"/>
    <property type="molecule type" value="Genomic_DNA"/>
</dbReference>
<dbReference type="InterPro" id="IPR044730">
    <property type="entry name" value="RNase_H-like_dom_plant"/>
</dbReference>
<dbReference type="AlphaFoldDB" id="A0A8S9H4K0"/>
<dbReference type="Pfam" id="PF13456">
    <property type="entry name" value="RVT_3"/>
    <property type="match status" value="1"/>
</dbReference>
<proteinExistence type="predicted"/>
<dbReference type="InterPro" id="IPR002156">
    <property type="entry name" value="RNaseH_domain"/>
</dbReference>
<dbReference type="SUPFAM" id="SSF53098">
    <property type="entry name" value="Ribonuclease H-like"/>
    <property type="match status" value="1"/>
</dbReference>
<organism evidence="2 3">
    <name type="scientific">Brassica cretica</name>
    <name type="common">Mustard</name>
    <dbReference type="NCBI Taxonomy" id="69181"/>
    <lineage>
        <taxon>Eukaryota</taxon>
        <taxon>Viridiplantae</taxon>
        <taxon>Streptophyta</taxon>
        <taxon>Embryophyta</taxon>
        <taxon>Tracheophyta</taxon>
        <taxon>Spermatophyta</taxon>
        <taxon>Magnoliopsida</taxon>
        <taxon>eudicotyledons</taxon>
        <taxon>Gunneridae</taxon>
        <taxon>Pentapetalae</taxon>
        <taxon>rosids</taxon>
        <taxon>malvids</taxon>
        <taxon>Brassicales</taxon>
        <taxon>Brassicaceae</taxon>
        <taxon>Brassiceae</taxon>
        <taxon>Brassica</taxon>
    </lineage>
</organism>
<dbReference type="InterPro" id="IPR036397">
    <property type="entry name" value="RNaseH_sf"/>
</dbReference>
<dbReference type="Proteomes" id="UP000712281">
    <property type="component" value="Unassembled WGS sequence"/>
</dbReference>